<dbReference type="PRINTS" id="PR01282">
    <property type="entry name" value="COUPTNFACTOR"/>
</dbReference>
<feature type="region of interest" description="Disordered" evidence="1">
    <location>
        <begin position="1"/>
        <end position="83"/>
    </location>
</feature>
<dbReference type="AlphaFoldDB" id="A0A803VEY1"/>
<protein>
    <submittedName>
        <fullName evidence="2">Uncharacterized protein</fullName>
    </submittedName>
</protein>
<organism evidence="2 3">
    <name type="scientific">Ficedula albicollis</name>
    <name type="common">Collared flycatcher</name>
    <name type="synonym">Muscicapa albicollis</name>
    <dbReference type="NCBI Taxonomy" id="59894"/>
    <lineage>
        <taxon>Eukaryota</taxon>
        <taxon>Metazoa</taxon>
        <taxon>Chordata</taxon>
        <taxon>Craniata</taxon>
        <taxon>Vertebrata</taxon>
        <taxon>Euteleostomi</taxon>
        <taxon>Archelosauria</taxon>
        <taxon>Archosauria</taxon>
        <taxon>Dinosauria</taxon>
        <taxon>Saurischia</taxon>
        <taxon>Theropoda</taxon>
        <taxon>Coelurosauria</taxon>
        <taxon>Aves</taxon>
        <taxon>Neognathae</taxon>
        <taxon>Neoaves</taxon>
        <taxon>Telluraves</taxon>
        <taxon>Australaves</taxon>
        <taxon>Passeriformes</taxon>
        <taxon>Muscicapidae</taxon>
        <taxon>Ficedula</taxon>
    </lineage>
</organism>
<name>A0A803VEY1_FICAL</name>
<evidence type="ECO:0000313" key="3">
    <source>
        <dbReference type="Proteomes" id="UP000016665"/>
    </source>
</evidence>
<feature type="compositionally biased region" description="Pro residues" evidence="1">
    <location>
        <begin position="64"/>
        <end position="79"/>
    </location>
</feature>
<evidence type="ECO:0000313" key="2">
    <source>
        <dbReference type="Ensembl" id="ENSFALP00000021287.1"/>
    </source>
</evidence>
<reference evidence="2" key="2">
    <citation type="submission" date="2025-09" db="UniProtKB">
        <authorList>
            <consortium name="Ensembl"/>
        </authorList>
    </citation>
    <scope>IDENTIFICATION</scope>
</reference>
<evidence type="ECO:0000256" key="1">
    <source>
        <dbReference type="SAM" id="MobiDB-lite"/>
    </source>
</evidence>
<dbReference type="Ensembl" id="ENSFALT00000043885.1">
    <property type="protein sequence ID" value="ENSFALP00000021287.1"/>
    <property type="gene ID" value="ENSFALG00000009119.2"/>
</dbReference>
<accession>A0A803VEY1</accession>
<reference evidence="2" key="1">
    <citation type="submission" date="2025-08" db="UniProtKB">
        <authorList>
            <consortium name="Ensembl"/>
        </authorList>
    </citation>
    <scope>IDENTIFICATION</scope>
</reference>
<dbReference type="GeneTree" id="ENSGT00940000160748"/>
<dbReference type="Proteomes" id="UP000016665">
    <property type="component" value="Unplaced"/>
</dbReference>
<feature type="compositionally biased region" description="Basic residues" evidence="1">
    <location>
        <begin position="113"/>
        <end position="125"/>
    </location>
</feature>
<keyword evidence="3" id="KW-1185">Reference proteome</keyword>
<sequence>KSQPSLLTAVQRGRIPPSHSSSSPNPLPNAEFSNGQPVSELISQLLRAEPYPAARYGSHRATGPNPPQPLQQQPQPPPQRRVLQRAAGVGADLAAAARRALPGGALRLPVRPARQRHGHRQHLRAGRPPALQHRGVGPQHPLLPRAARVGPGGAAAAELERAVRAERGAVGAAAAHGAAAGRRRLPRLAHVGRQGGGLHGPDPRLPGAGGQAQPAAGGLGRVQLPQGHRALHAGRLRAVGHGARGGTFPINPQPFPMNPWDIPYTSRAVPL</sequence>
<proteinExistence type="predicted"/>
<feature type="region of interest" description="Disordered" evidence="1">
    <location>
        <begin position="113"/>
        <end position="149"/>
    </location>
</feature>